<feature type="region of interest" description="Disordered" evidence="1">
    <location>
        <begin position="17"/>
        <end position="65"/>
    </location>
</feature>
<proteinExistence type="predicted"/>
<keyword evidence="3" id="KW-1185">Reference proteome</keyword>
<feature type="compositionally biased region" description="Low complexity" evidence="1">
    <location>
        <begin position="17"/>
        <end position="44"/>
    </location>
</feature>
<organism evidence="2 3">
    <name type="scientific">Herbihabitans rhizosphaerae</name>
    <dbReference type="NCBI Taxonomy" id="1872711"/>
    <lineage>
        <taxon>Bacteria</taxon>
        <taxon>Bacillati</taxon>
        <taxon>Actinomycetota</taxon>
        <taxon>Actinomycetes</taxon>
        <taxon>Pseudonocardiales</taxon>
        <taxon>Pseudonocardiaceae</taxon>
        <taxon>Herbihabitans</taxon>
    </lineage>
</organism>
<gene>
    <name evidence="2" type="ORF">EV193_105435</name>
</gene>
<evidence type="ECO:0000313" key="3">
    <source>
        <dbReference type="Proteomes" id="UP000294257"/>
    </source>
</evidence>
<protein>
    <recommendedName>
        <fullName evidence="4">Lipoprotein antigen</fullName>
    </recommendedName>
</protein>
<reference evidence="2 3" key="1">
    <citation type="submission" date="2019-02" db="EMBL/GenBank/DDBJ databases">
        <title>Genomic Encyclopedia of Type Strains, Phase IV (KMG-IV): sequencing the most valuable type-strain genomes for metagenomic binning, comparative biology and taxonomic classification.</title>
        <authorList>
            <person name="Goeker M."/>
        </authorList>
    </citation>
    <scope>NUCLEOTIDE SEQUENCE [LARGE SCALE GENOMIC DNA]</scope>
    <source>
        <strain evidence="2 3">DSM 101727</strain>
    </source>
</reference>
<evidence type="ECO:0000256" key="1">
    <source>
        <dbReference type="SAM" id="MobiDB-lite"/>
    </source>
</evidence>
<feature type="compositionally biased region" description="Pro residues" evidence="1">
    <location>
        <begin position="45"/>
        <end position="61"/>
    </location>
</feature>
<name>A0A4Q7KN25_9PSEU</name>
<evidence type="ECO:0000313" key="2">
    <source>
        <dbReference type="EMBL" id="RZS37875.1"/>
    </source>
</evidence>
<comment type="caution">
    <text evidence="2">The sequence shown here is derived from an EMBL/GenBank/DDBJ whole genome shotgun (WGS) entry which is preliminary data.</text>
</comment>
<evidence type="ECO:0008006" key="4">
    <source>
        <dbReference type="Google" id="ProtNLM"/>
    </source>
</evidence>
<dbReference type="Proteomes" id="UP000294257">
    <property type="component" value="Unassembled WGS sequence"/>
</dbReference>
<dbReference type="AlphaFoldDB" id="A0A4Q7KN25"/>
<sequence>MAITAFVLVSAVGCGSSGDGAASSSSAPPPVTMSSAMPSQTTTSVPPPPVVTPKPKVPLPPTEDGSNIRACSDGVCEVLVVGQASITFTRNVGLATMTITVAPDGVDFGGVSPSGTVVNAREQRPDQGGPSTINKMTIAVVAIDGTSAVIRLGKA</sequence>
<dbReference type="EMBL" id="SGWQ01000005">
    <property type="protein sequence ID" value="RZS37875.1"/>
    <property type="molecule type" value="Genomic_DNA"/>
</dbReference>
<accession>A0A4Q7KN25</accession>